<dbReference type="PANTHER" id="PTHR10623">
    <property type="entry name" value="MICROTUBULE-ASSOCIATED PROTEIN RP/EB FAMILY MEMBER"/>
    <property type="match status" value="1"/>
</dbReference>
<feature type="coiled-coil region" evidence="6">
    <location>
        <begin position="158"/>
        <end position="206"/>
    </location>
</feature>
<evidence type="ECO:0000256" key="1">
    <source>
        <dbReference type="ARBA" id="ARBA00004245"/>
    </source>
</evidence>
<keyword evidence="9" id="KW-1185">Reference proteome</keyword>
<reference evidence="10" key="1">
    <citation type="submission" date="2017-02" db="UniProtKB">
        <authorList>
            <consortium name="WormBaseParasite"/>
        </authorList>
    </citation>
    <scope>IDENTIFICATION</scope>
</reference>
<evidence type="ECO:0000256" key="5">
    <source>
        <dbReference type="PROSITE-ProRule" id="PRU00576"/>
    </source>
</evidence>
<keyword evidence="3 5" id="KW-0493">Microtubule</keyword>
<dbReference type="InterPro" id="IPR036872">
    <property type="entry name" value="CH_dom_sf"/>
</dbReference>
<organism evidence="10">
    <name type="scientific">Nippostrongylus brasiliensis</name>
    <name type="common">Rat hookworm</name>
    <dbReference type="NCBI Taxonomy" id="27835"/>
    <lineage>
        <taxon>Eukaryota</taxon>
        <taxon>Metazoa</taxon>
        <taxon>Ecdysozoa</taxon>
        <taxon>Nematoda</taxon>
        <taxon>Chromadorea</taxon>
        <taxon>Rhabditida</taxon>
        <taxon>Rhabditina</taxon>
        <taxon>Rhabditomorpha</taxon>
        <taxon>Strongyloidea</taxon>
        <taxon>Heligmosomidae</taxon>
        <taxon>Nippostrongylus</taxon>
    </lineage>
</organism>
<dbReference type="EMBL" id="UYSL01006090">
    <property type="protein sequence ID" value="VDL67367.1"/>
    <property type="molecule type" value="Genomic_DNA"/>
</dbReference>
<dbReference type="GO" id="GO:0005874">
    <property type="term" value="C:microtubule"/>
    <property type="evidence" value="ECO:0007669"/>
    <property type="project" value="UniProtKB-KW"/>
</dbReference>
<evidence type="ECO:0000256" key="6">
    <source>
        <dbReference type="SAM" id="Coils"/>
    </source>
</evidence>
<evidence type="ECO:0000259" key="7">
    <source>
        <dbReference type="PROSITE" id="PS51230"/>
    </source>
</evidence>
<dbReference type="WBParaSite" id="NBR_0000377801-mRNA-1">
    <property type="protein sequence ID" value="NBR_0000377801-mRNA-1"/>
    <property type="gene ID" value="NBR_0000377801"/>
</dbReference>
<accession>A0A0N4XMM6</accession>
<keyword evidence="4" id="KW-0206">Cytoskeleton</keyword>
<dbReference type="Gene3D" id="1.20.5.1430">
    <property type="match status" value="1"/>
</dbReference>
<gene>
    <name evidence="8" type="ORF">NBR_LOCUS3778</name>
</gene>
<dbReference type="GO" id="GO:0008017">
    <property type="term" value="F:microtubule binding"/>
    <property type="evidence" value="ECO:0007669"/>
    <property type="project" value="InterPro"/>
</dbReference>
<evidence type="ECO:0000313" key="8">
    <source>
        <dbReference type="EMBL" id="VDL67367.1"/>
    </source>
</evidence>
<protein>
    <submittedName>
        <fullName evidence="10">EB1 C-terminal domain-containing protein</fullName>
    </submittedName>
</protein>
<dbReference type="InterPro" id="IPR027328">
    <property type="entry name" value="MAPRE"/>
</dbReference>
<evidence type="ECO:0000256" key="4">
    <source>
        <dbReference type="ARBA" id="ARBA00023212"/>
    </source>
</evidence>
<dbReference type="AlphaFoldDB" id="A0A0N4XMM6"/>
<dbReference type="InterPro" id="IPR004953">
    <property type="entry name" value="EB1_C"/>
</dbReference>
<sequence>MIPSDSSNKARRYNKCLKANFSNIEEMSTGACQLSHLLFRDSLDLRKVKWNSWNEMDHKKNWKILGTKPLLVERSTKAKFQDNFEFLQWFFKFFNANFIEDGEEYDAVGARGGEPLQLVLKDPHNPDLHLTQQLLVERLVYALIRKLLSFLLSAYTRIRRSSSAMKALEEENARLSKQYNEAIEIAQTMEKERDFYSERLRKIEYKCN</sequence>
<dbReference type="STRING" id="27835.A0A0N4XMM6"/>
<keyword evidence="2" id="KW-0963">Cytoplasm</keyword>
<name>A0A0N4XMM6_NIPBR</name>
<evidence type="ECO:0000256" key="3">
    <source>
        <dbReference type="ARBA" id="ARBA00022701"/>
    </source>
</evidence>
<reference evidence="8 9" key="2">
    <citation type="submission" date="2018-11" db="EMBL/GenBank/DDBJ databases">
        <authorList>
            <consortium name="Pathogen Informatics"/>
        </authorList>
    </citation>
    <scope>NUCLEOTIDE SEQUENCE [LARGE SCALE GENOMIC DNA]</scope>
</reference>
<dbReference type="Gene3D" id="1.10.418.10">
    <property type="entry name" value="Calponin-like domain"/>
    <property type="match status" value="1"/>
</dbReference>
<comment type="subcellular location">
    <subcellularLocation>
        <location evidence="1">Cytoplasm</location>
        <location evidence="1">Cytoskeleton</location>
    </subcellularLocation>
</comment>
<dbReference type="SUPFAM" id="SSF140612">
    <property type="entry name" value="EB1 dimerisation domain-like"/>
    <property type="match status" value="1"/>
</dbReference>
<dbReference type="InterPro" id="IPR036133">
    <property type="entry name" value="EB1_C_sf"/>
</dbReference>
<dbReference type="PROSITE" id="PS51230">
    <property type="entry name" value="EB1_C"/>
    <property type="match status" value="1"/>
</dbReference>
<evidence type="ECO:0000256" key="2">
    <source>
        <dbReference type="ARBA" id="ARBA00022490"/>
    </source>
</evidence>
<evidence type="ECO:0000313" key="10">
    <source>
        <dbReference type="WBParaSite" id="NBR_0000377801-mRNA-1"/>
    </source>
</evidence>
<keyword evidence="6" id="KW-0175">Coiled coil</keyword>
<feature type="domain" description="EB1 C-terminal" evidence="7">
    <location>
        <begin position="164"/>
        <end position="208"/>
    </location>
</feature>
<evidence type="ECO:0000313" key="9">
    <source>
        <dbReference type="Proteomes" id="UP000271162"/>
    </source>
</evidence>
<proteinExistence type="predicted"/>
<dbReference type="SUPFAM" id="SSF47576">
    <property type="entry name" value="Calponin-homology domain, CH-domain"/>
    <property type="match status" value="1"/>
</dbReference>
<dbReference type="Proteomes" id="UP000271162">
    <property type="component" value="Unassembled WGS sequence"/>
</dbReference>